<sequence>MIKSSHLATLLVVSLILWLASLAGIVVVGREALPVRDLATLIVLVGVAGVVSVLALNRAQQRANEAFRETSRVKRSLQESHLKIERYEYEGKQGAELRRLVLTSAQEKDLALEKMATALNTAMAEVMSLTKSNQADVMTRIQEKAELMQRYADDLKALAKLELKSQLPRHDNLDFLSVIEGFVDEWSRYGRSRKVKVKLEHQEDQLPLVSDVDWLHNLLTRVVQALIRMNEDTRVVVHLIAYIDAHRGEALQLSISAKGRRLGTDQLATALTDYTSIPDRGKDVGPGLTFVVARRLAQMLQGSLELNDTGDGTEVVIVLPRHVGGQGDSDLTSAQLEE</sequence>
<dbReference type="Pfam" id="PF02518">
    <property type="entry name" value="HATPase_c"/>
    <property type="match status" value="1"/>
</dbReference>
<dbReference type="Proteomes" id="UP000626148">
    <property type="component" value="Unassembled WGS sequence"/>
</dbReference>
<evidence type="ECO:0000256" key="1">
    <source>
        <dbReference type="ARBA" id="ARBA00000085"/>
    </source>
</evidence>
<dbReference type="RefSeq" id="WP_189606827.1">
    <property type="nucleotide sequence ID" value="NZ_BMXR01000001.1"/>
</dbReference>
<keyword evidence="11" id="KW-1185">Reference proteome</keyword>
<protein>
    <recommendedName>
        <fullName evidence="2">histidine kinase</fullName>
        <ecNumber evidence="2">2.7.13.3</ecNumber>
    </recommendedName>
</protein>
<keyword evidence="8" id="KW-0472">Membrane</keyword>
<evidence type="ECO:0000313" key="11">
    <source>
        <dbReference type="Proteomes" id="UP000626148"/>
    </source>
</evidence>
<evidence type="ECO:0000256" key="3">
    <source>
        <dbReference type="ARBA" id="ARBA00022553"/>
    </source>
</evidence>
<dbReference type="InterPro" id="IPR005467">
    <property type="entry name" value="His_kinase_dom"/>
</dbReference>
<accession>A0A918JZV0</accession>
<dbReference type="AlphaFoldDB" id="A0A918JZV0"/>
<evidence type="ECO:0000259" key="9">
    <source>
        <dbReference type="PROSITE" id="PS50109"/>
    </source>
</evidence>
<evidence type="ECO:0000256" key="6">
    <source>
        <dbReference type="ARBA" id="ARBA00022777"/>
    </source>
</evidence>
<feature type="transmembrane region" description="Helical" evidence="8">
    <location>
        <begin position="39"/>
        <end position="56"/>
    </location>
</feature>
<dbReference type="EC" id="2.7.13.3" evidence="2"/>
<name>A0A918JZV0_9GAMM</name>
<dbReference type="SUPFAM" id="SSF55874">
    <property type="entry name" value="ATPase domain of HSP90 chaperone/DNA topoisomerase II/histidine kinase"/>
    <property type="match status" value="1"/>
</dbReference>
<evidence type="ECO:0000256" key="4">
    <source>
        <dbReference type="ARBA" id="ARBA00022679"/>
    </source>
</evidence>
<keyword evidence="6" id="KW-0418">Kinase</keyword>
<reference evidence="10" key="2">
    <citation type="submission" date="2020-09" db="EMBL/GenBank/DDBJ databases">
        <authorList>
            <person name="Sun Q."/>
            <person name="Kim S."/>
        </authorList>
    </citation>
    <scope>NUCLEOTIDE SEQUENCE</scope>
    <source>
        <strain evidence="10">KCTC 22169</strain>
    </source>
</reference>
<evidence type="ECO:0000256" key="7">
    <source>
        <dbReference type="ARBA" id="ARBA00022989"/>
    </source>
</evidence>
<dbReference type="Gene3D" id="3.30.565.10">
    <property type="entry name" value="Histidine kinase-like ATPase, C-terminal domain"/>
    <property type="match status" value="1"/>
</dbReference>
<dbReference type="InterPro" id="IPR003594">
    <property type="entry name" value="HATPase_dom"/>
</dbReference>
<dbReference type="PANTHER" id="PTHR45436">
    <property type="entry name" value="SENSOR HISTIDINE KINASE YKOH"/>
    <property type="match status" value="1"/>
</dbReference>
<evidence type="ECO:0000256" key="8">
    <source>
        <dbReference type="SAM" id="Phobius"/>
    </source>
</evidence>
<keyword evidence="3" id="KW-0597">Phosphoprotein</keyword>
<dbReference type="PROSITE" id="PS50109">
    <property type="entry name" value="HIS_KIN"/>
    <property type="match status" value="1"/>
</dbReference>
<dbReference type="GO" id="GO:0004673">
    <property type="term" value="F:protein histidine kinase activity"/>
    <property type="evidence" value="ECO:0007669"/>
    <property type="project" value="UniProtKB-EC"/>
</dbReference>
<keyword evidence="5 8" id="KW-0812">Transmembrane</keyword>
<evidence type="ECO:0000256" key="5">
    <source>
        <dbReference type="ARBA" id="ARBA00022692"/>
    </source>
</evidence>
<keyword evidence="7 8" id="KW-1133">Transmembrane helix</keyword>
<dbReference type="InterPro" id="IPR036890">
    <property type="entry name" value="HATPase_C_sf"/>
</dbReference>
<organism evidence="10 11">
    <name type="scientific">Saccharospirillum salsuginis</name>
    <dbReference type="NCBI Taxonomy" id="418750"/>
    <lineage>
        <taxon>Bacteria</taxon>
        <taxon>Pseudomonadati</taxon>
        <taxon>Pseudomonadota</taxon>
        <taxon>Gammaproteobacteria</taxon>
        <taxon>Oceanospirillales</taxon>
        <taxon>Saccharospirillaceae</taxon>
        <taxon>Saccharospirillum</taxon>
    </lineage>
</organism>
<dbReference type="InterPro" id="IPR050428">
    <property type="entry name" value="TCS_sensor_his_kinase"/>
</dbReference>
<comment type="catalytic activity">
    <reaction evidence="1">
        <text>ATP + protein L-histidine = ADP + protein N-phospho-L-histidine.</text>
        <dbReference type="EC" id="2.7.13.3"/>
    </reaction>
</comment>
<gene>
    <name evidence="10" type="ORF">GCM10007392_04220</name>
</gene>
<evidence type="ECO:0000256" key="2">
    <source>
        <dbReference type="ARBA" id="ARBA00012438"/>
    </source>
</evidence>
<keyword evidence="4" id="KW-0808">Transferase</keyword>
<proteinExistence type="predicted"/>
<feature type="domain" description="Histidine kinase" evidence="9">
    <location>
        <begin position="114"/>
        <end position="323"/>
    </location>
</feature>
<comment type="caution">
    <text evidence="10">The sequence shown here is derived from an EMBL/GenBank/DDBJ whole genome shotgun (WGS) entry which is preliminary data.</text>
</comment>
<evidence type="ECO:0000313" key="10">
    <source>
        <dbReference type="EMBL" id="GGX40615.1"/>
    </source>
</evidence>
<dbReference type="PANTHER" id="PTHR45436:SF5">
    <property type="entry name" value="SENSOR HISTIDINE KINASE TRCS"/>
    <property type="match status" value="1"/>
</dbReference>
<reference evidence="10" key="1">
    <citation type="journal article" date="2014" name="Int. J. Syst. Evol. Microbiol.">
        <title>Complete genome sequence of Corynebacterium casei LMG S-19264T (=DSM 44701T), isolated from a smear-ripened cheese.</title>
        <authorList>
            <consortium name="US DOE Joint Genome Institute (JGI-PGF)"/>
            <person name="Walter F."/>
            <person name="Albersmeier A."/>
            <person name="Kalinowski J."/>
            <person name="Ruckert C."/>
        </authorList>
    </citation>
    <scope>NUCLEOTIDE SEQUENCE</scope>
    <source>
        <strain evidence="10">KCTC 22169</strain>
    </source>
</reference>
<dbReference type="EMBL" id="BMXR01000001">
    <property type="protein sequence ID" value="GGX40615.1"/>
    <property type="molecule type" value="Genomic_DNA"/>
</dbReference>